<sequence length="503" mass="54766">MPHTSPFPSVEDPNTDLYTLIFEGLTEEELGRVAIHEVNTGDEVTYAELKQRVDAVAGELAARGIGPGDTVTLQIPNSIHFAAATLGIQRAGAVASPVGILMNQKDVDHAIGIGKSKLYIGLTDVEGIEQIWLSELPSIYRKNLPAPDITLDPDAIACMPFSSGTTGLPKGVDMPHRSLVMNCLQVASAFEYNGAGAPLRALSALPFSHIYGLVVLLFFNLSQRSTIFTMPKFDLEEFILAHGKYGIELSFIAPPMAVAIAKHPLAQADGFETTKFMMCGSGPLTAEISNAVYHRLGVKILQGYGLTETVVTHFSIMDKTDPGCIGFAAPNVTFKIVDPETLEEVPNGERGELVLQSPCLLRGYRDNPKATEETFDGEWFRTGDVAKLEEDGTVRIVDRYKELIKYKGYQVAPAELEQLLLTHESIDDCCVVGTDRGGLEVPIALIVRSKGSTITGEEIMDWVAQRVTPYKKIRDVYFVESLPKTAAGKNKRGEIKQAIAALR</sequence>
<dbReference type="InterPro" id="IPR020845">
    <property type="entry name" value="AMP-binding_CS"/>
</dbReference>
<organism evidence="5 6">
    <name type="scientific">Corynebacterium aquatimens</name>
    <dbReference type="NCBI Taxonomy" id="1190508"/>
    <lineage>
        <taxon>Bacteria</taxon>
        <taxon>Bacillati</taxon>
        <taxon>Actinomycetota</taxon>
        <taxon>Actinomycetes</taxon>
        <taxon>Mycobacteriales</taxon>
        <taxon>Corynebacteriaceae</taxon>
        <taxon>Corynebacterium</taxon>
    </lineage>
</organism>
<feature type="domain" description="AMP-binding enzyme C-terminal" evidence="4">
    <location>
        <begin position="415"/>
        <end position="489"/>
    </location>
</feature>
<evidence type="ECO:0000259" key="3">
    <source>
        <dbReference type="Pfam" id="PF00501"/>
    </source>
</evidence>
<dbReference type="EMBL" id="JADOUE010000001">
    <property type="protein sequence ID" value="MBG6122155.1"/>
    <property type="molecule type" value="Genomic_DNA"/>
</dbReference>
<dbReference type="Gene3D" id="3.40.50.12780">
    <property type="entry name" value="N-terminal domain of ligase-like"/>
    <property type="match status" value="1"/>
</dbReference>
<dbReference type="AlphaFoldDB" id="A0A931E236"/>
<evidence type="ECO:0000256" key="1">
    <source>
        <dbReference type="ARBA" id="ARBA00006432"/>
    </source>
</evidence>
<comment type="caution">
    <text evidence="5">The sequence shown here is derived from an EMBL/GenBank/DDBJ whole genome shotgun (WGS) entry which is preliminary data.</text>
</comment>
<dbReference type="Proteomes" id="UP000658613">
    <property type="component" value="Unassembled WGS sequence"/>
</dbReference>
<dbReference type="PROSITE" id="PS00455">
    <property type="entry name" value="AMP_BINDING"/>
    <property type="match status" value="1"/>
</dbReference>
<name>A0A931E236_9CORY</name>
<dbReference type="SUPFAM" id="SSF56801">
    <property type="entry name" value="Acetyl-CoA synthetase-like"/>
    <property type="match status" value="1"/>
</dbReference>
<evidence type="ECO:0000259" key="4">
    <source>
        <dbReference type="Pfam" id="PF13193"/>
    </source>
</evidence>
<feature type="domain" description="AMP-dependent synthetase/ligase" evidence="3">
    <location>
        <begin position="31"/>
        <end position="364"/>
    </location>
</feature>
<gene>
    <name evidence="5" type="ORF">IW254_001124</name>
</gene>
<dbReference type="PANTHER" id="PTHR24096">
    <property type="entry name" value="LONG-CHAIN-FATTY-ACID--COA LIGASE"/>
    <property type="match status" value="1"/>
</dbReference>
<dbReference type="Pfam" id="PF00501">
    <property type="entry name" value="AMP-binding"/>
    <property type="match status" value="1"/>
</dbReference>
<dbReference type="Pfam" id="PF13193">
    <property type="entry name" value="AMP-binding_C"/>
    <property type="match status" value="1"/>
</dbReference>
<keyword evidence="6" id="KW-1185">Reference proteome</keyword>
<evidence type="ECO:0000256" key="2">
    <source>
        <dbReference type="ARBA" id="ARBA00022598"/>
    </source>
</evidence>
<dbReference type="FunFam" id="3.30.300.30:FF:000007">
    <property type="entry name" value="4-coumarate--CoA ligase 2"/>
    <property type="match status" value="1"/>
</dbReference>
<dbReference type="InterPro" id="IPR045851">
    <property type="entry name" value="AMP-bd_C_sf"/>
</dbReference>
<dbReference type="GO" id="GO:0016405">
    <property type="term" value="F:CoA-ligase activity"/>
    <property type="evidence" value="ECO:0007669"/>
    <property type="project" value="TreeGrafter"/>
</dbReference>
<keyword evidence="2 5" id="KW-0436">Ligase</keyword>
<dbReference type="InterPro" id="IPR025110">
    <property type="entry name" value="AMP-bd_C"/>
</dbReference>
<dbReference type="InterPro" id="IPR042099">
    <property type="entry name" value="ANL_N_sf"/>
</dbReference>
<evidence type="ECO:0000313" key="5">
    <source>
        <dbReference type="EMBL" id="MBG6122155.1"/>
    </source>
</evidence>
<protein>
    <submittedName>
        <fullName evidence="5">Acyl-CoA synthetase (AMP-forming)/AMP-acid ligase II</fullName>
    </submittedName>
</protein>
<evidence type="ECO:0000313" key="6">
    <source>
        <dbReference type="Proteomes" id="UP000658613"/>
    </source>
</evidence>
<dbReference type="PANTHER" id="PTHR24096:SF149">
    <property type="entry name" value="AMP-BINDING DOMAIN-CONTAINING PROTEIN-RELATED"/>
    <property type="match status" value="1"/>
</dbReference>
<reference evidence="5" key="1">
    <citation type="submission" date="2020-11" db="EMBL/GenBank/DDBJ databases">
        <title>Sequencing the genomes of 1000 actinobacteria strains.</title>
        <authorList>
            <person name="Klenk H.-P."/>
        </authorList>
    </citation>
    <scope>NUCLEOTIDE SEQUENCE</scope>
    <source>
        <strain evidence="5">DSM 45632</strain>
    </source>
</reference>
<comment type="similarity">
    <text evidence="1">Belongs to the ATP-dependent AMP-binding enzyme family.</text>
</comment>
<accession>A0A931E236</accession>
<proteinExistence type="inferred from homology"/>
<dbReference type="RefSeq" id="WP_196824603.1">
    <property type="nucleotide sequence ID" value="NZ_CP046980.1"/>
</dbReference>
<dbReference type="InterPro" id="IPR000873">
    <property type="entry name" value="AMP-dep_synth/lig_dom"/>
</dbReference>
<dbReference type="Gene3D" id="3.30.300.30">
    <property type="match status" value="1"/>
</dbReference>